<evidence type="ECO:0000256" key="1">
    <source>
        <dbReference type="ARBA" id="ARBA00004477"/>
    </source>
</evidence>
<dbReference type="FunFam" id="1.20.1250.20:FF:000185">
    <property type="entry name" value="sodium-dependent lysophosphatidylcholine symporter 1 isoform X1"/>
    <property type="match status" value="1"/>
</dbReference>
<dbReference type="GO" id="GO:0005886">
    <property type="term" value="C:plasma membrane"/>
    <property type="evidence" value="ECO:0007669"/>
    <property type="project" value="UniProtKB-SubCell"/>
</dbReference>
<comment type="catalytic activity">
    <reaction evidence="15">
        <text>1-(9Z-octadecenoyl)-sn-glycero-3-phosphocholine(in) + Na(+)(in) = 1-(9Z-octadecenoyl)-sn-glycero-3-phosphocholine(out) + Na(+)(out)</text>
        <dbReference type="Rhea" id="RHEA:43856"/>
        <dbReference type="ChEBI" id="CHEBI:28610"/>
        <dbReference type="ChEBI" id="CHEBI:29101"/>
    </reaction>
</comment>
<feature type="transmembrane region" description="Helical" evidence="19">
    <location>
        <begin position="374"/>
        <end position="397"/>
    </location>
</feature>
<evidence type="ECO:0000256" key="5">
    <source>
        <dbReference type="ARBA" id="ARBA00022475"/>
    </source>
</evidence>
<keyword evidence="5" id="KW-1003">Cell membrane</keyword>
<dbReference type="GO" id="GO:0140329">
    <property type="term" value="P:lysophospholipid translocation"/>
    <property type="evidence" value="ECO:0007669"/>
    <property type="project" value="TreeGrafter"/>
</dbReference>
<keyword evidence="9 19" id="KW-1133">Transmembrane helix</keyword>
<dbReference type="Gene3D" id="1.20.1250.20">
    <property type="entry name" value="MFS general substrate transporter like domains"/>
    <property type="match status" value="1"/>
</dbReference>
<dbReference type="GO" id="GO:0005789">
    <property type="term" value="C:endoplasmic reticulum membrane"/>
    <property type="evidence" value="ECO:0007669"/>
    <property type="project" value="UniProtKB-SubCell"/>
</dbReference>
<keyword evidence="4" id="KW-0813">Transport</keyword>
<evidence type="ECO:0000313" key="20">
    <source>
        <dbReference type="Ensembl" id="ENSAMXP00005051188.1"/>
    </source>
</evidence>
<comment type="catalytic activity">
    <reaction evidence="17">
        <text>a 1-acyl-sn-glycero-3-phosphocholine(in) + Na(+)(in) = a 1-acyl-sn-glycero-3-phosphocholine(out) + Na(+)(out)</text>
        <dbReference type="Rhea" id="RHEA:44376"/>
        <dbReference type="ChEBI" id="CHEBI:29101"/>
        <dbReference type="ChEBI" id="CHEBI:58168"/>
    </reaction>
</comment>
<accession>A0A8B9LJ57</accession>
<dbReference type="Pfam" id="PF13347">
    <property type="entry name" value="MFS_2"/>
    <property type="match status" value="1"/>
</dbReference>
<evidence type="ECO:0000256" key="10">
    <source>
        <dbReference type="ARBA" id="ARBA00023055"/>
    </source>
</evidence>
<name>A0A8B9LJ57_ASTMX</name>
<feature type="transmembrane region" description="Helical" evidence="19">
    <location>
        <begin position="220"/>
        <end position="243"/>
    </location>
</feature>
<keyword evidence="8" id="KW-0769">Symport</keyword>
<keyword evidence="6 19" id="KW-0812">Transmembrane</keyword>
<dbReference type="SUPFAM" id="SSF103473">
    <property type="entry name" value="MFS general substrate transporter"/>
    <property type="match status" value="1"/>
</dbReference>
<protein>
    <submittedName>
        <fullName evidence="20">Major facilitator superfamily domain containing 2ab</fullName>
    </submittedName>
</protein>
<keyword evidence="12" id="KW-1015">Disulfide bond</keyword>
<evidence type="ECO:0000256" key="11">
    <source>
        <dbReference type="ARBA" id="ARBA00023136"/>
    </source>
</evidence>
<feature type="transmembrane region" description="Helical" evidence="19">
    <location>
        <begin position="417"/>
        <end position="443"/>
    </location>
</feature>
<evidence type="ECO:0000256" key="7">
    <source>
        <dbReference type="ARBA" id="ARBA00022824"/>
    </source>
</evidence>
<dbReference type="GO" id="GO:1990379">
    <property type="term" value="P:lipid transport across blood-brain barrier"/>
    <property type="evidence" value="ECO:0007669"/>
    <property type="project" value="TreeGrafter"/>
</dbReference>
<evidence type="ECO:0000256" key="13">
    <source>
        <dbReference type="ARBA" id="ARBA00023180"/>
    </source>
</evidence>
<keyword evidence="10" id="KW-0445">Lipid transport</keyword>
<keyword evidence="13" id="KW-0325">Glycoprotein</keyword>
<evidence type="ECO:0000256" key="14">
    <source>
        <dbReference type="ARBA" id="ARBA00035893"/>
    </source>
</evidence>
<feature type="transmembrane region" description="Helical" evidence="19">
    <location>
        <begin position="90"/>
        <end position="112"/>
    </location>
</feature>
<evidence type="ECO:0000256" key="18">
    <source>
        <dbReference type="ARBA" id="ARBA00036741"/>
    </source>
</evidence>
<dbReference type="GO" id="GO:0015245">
    <property type="term" value="F:fatty acid transmembrane transporter activity"/>
    <property type="evidence" value="ECO:0007669"/>
    <property type="project" value="TreeGrafter"/>
</dbReference>
<evidence type="ECO:0000256" key="3">
    <source>
        <dbReference type="ARBA" id="ARBA00008335"/>
    </source>
</evidence>
<comment type="similarity">
    <text evidence="3">Belongs to the major facilitator superfamily.</text>
</comment>
<comment type="subcellular location">
    <subcellularLocation>
        <location evidence="2">Cell membrane</location>
        <topology evidence="2">Multi-pass membrane protein</topology>
    </subcellularLocation>
    <subcellularLocation>
        <location evidence="1">Endoplasmic reticulum membrane</location>
        <topology evidence="1">Multi-pass membrane protein</topology>
    </subcellularLocation>
</comment>
<feature type="transmembrane region" description="Helical" evidence="19">
    <location>
        <begin position="119"/>
        <end position="140"/>
    </location>
</feature>
<dbReference type="GO" id="GO:0008643">
    <property type="term" value="P:carbohydrate transport"/>
    <property type="evidence" value="ECO:0007669"/>
    <property type="project" value="InterPro"/>
</dbReference>
<dbReference type="Proteomes" id="UP000694621">
    <property type="component" value="Unplaced"/>
</dbReference>
<evidence type="ECO:0000256" key="17">
    <source>
        <dbReference type="ARBA" id="ARBA00036686"/>
    </source>
</evidence>
<comment type="catalytic activity">
    <reaction evidence="14">
        <text>1-hexadecanoyl-sn-glycero-3-phosphocholine(in) + Na(+)(in) = 1-hexadecanoyl-sn-glycero-3-phosphocholine(out) + Na(+)(out)</text>
        <dbReference type="Rhea" id="RHEA:43864"/>
        <dbReference type="ChEBI" id="CHEBI:29101"/>
        <dbReference type="ChEBI" id="CHEBI:72998"/>
    </reaction>
</comment>
<reference evidence="20" key="1">
    <citation type="submission" date="2025-08" db="UniProtKB">
        <authorList>
            <consortium name="Ensembl"/>
        </authorList>
    </citation>
    <scope>IDENTIFICATION</scope>
</reference>
<dbReference type="InterPro" id="IPR039672">
    <property type="entry name" value="MFS_2"/>
</dbReference>
<keyword evidence="11 19" id="KW-0472">Membrane</keyword>
<dbReference type="PANTHER" id="PTHR11328">
    <property type="entry name" value="MAJOR FACILITATOR SUPERFAMILY DOMAIN-CONTAINING PROTEIN"/>
    <property type="match status" value="1"/>
</dbReference>
<dbReference type="InterPro" id="IPR036259">
    <property type="entry name" value="MFS_trans_sf"/>
</dbReference>
<feature type="transmembrane region" description="Helical" evidence="19">
    <location>
        <begin position="272"/>
        <end position="289"/>
    </location>
</feature>
<evidence type="ECO:0000313" key="21">
    <source>
        <dbReference type="Proteomes" id="UP000694621"/>
    </source>
</evidence>
<dbReference type="GO" id="GO:0051978">
    <property type="term" value="F:lysophospholipid:sodium symporter activity"/>
    <property type="evidence" value="ECO:0007669"/>
    <property type="project" value="TreeGrafter"/>
</dbReference>
<keyword evidence="7" id="KW-0256">Endoplasmic reticulum</keyword>
<comment type="catalytic activity">
    <reaction evidence="16">
        <text>1-(4Z,7Z,10Z,13Z,16Z,19Z-docosahexaenoyl)-sn-glycero-3-phosphocholine(in) + Na(+)(in) = 1-(4Z,7Z,10Z,13Z,16Z,19Z-docosahexaenoyl)-sn-glycero-3-phosphocholine(out) + Na(+)(out)</text>
        <dbReference type="Rhea" id="RHEA:43860"/>
        <dbReference type="ChEBI" id="CHEBI:29101"/>
        <dbReference type="ChEBI" id="CHEBI:73873"/>
    </reaction>
</comment>
<evidence type="ECO:0000256" key="19">
    <source>
        <dbReference type="SAM" id="Phobius"/>
    </source>
</evidence>
<dbReference type="AlphaFoldDB" id="A0A8B9LJ57"/>
<evidence type="ECO:0000256" key="8">
    <source>
        <dbReference type="ARBA" id="ARBA00022847"/>
    </source>
</evidence>
<dbReference type="PANTHER" id="PTHR11328:SF29">
    <property type="entry name" value="SODIUM-DEPENDENT LYSOPHOSPHATIDYLCHOLINE SYMPORTER 1"/>
    <property type="match status" value="1"/>
</dbReference>
<comment type="catalytic activity">
    <reaction evidence="18">
        <text>a 1-acyl-sn-glycero-3-phosphoethanolamine(in) + Na(+)(in) = a 1-acyl-sn-glycero-3-phosphoethanolamine(out) + Na(+)(out)</text>
        <dbReference type="Rhea" id="RHEA:43868"/>
        <dbReference type="ChEBI" id="CHEBI:29101"/>
        <dbReference type="ChEBI" id="CHEBI:64381"/>
    </reaction>
</comment>
<evidence type="ECO:0000256" key="9">
    <source>
        <dbReference type="ARBA" id="ARBA00022989"/>
    </source>
</evidence>
<feature type="transmembrane region" description="Helical" evidence="19">
    <location>
        <begin position="309"/>
        <end position="329"/>
    </location>
</feature>
<dbReference type="Ensembl" id="ENSAMXT00005055442.1">
    <property type="protein sequence ID" value="ENSAMXP00005051188.1"/>
    <property type="gene ID" value="ENSAMXG00005023134.1"/>
</dbReference>
<evidence type="ECO:0000256" key="15">
    <source>
        <dbReference type="ARBA" id="ARBA00035930"/>
    </source>
</evidence>
<evidence type="ECO:0000256" key="4">
    <source>
        <dbReference type="ARBA" id="ARBA00022448"/>
    </source>
</evidence>
<evidence type="ECO:0000256" key="12">
    <source>
        <dbReference type="ARBA" id="ARBA00023157"/>
    </source>
</evidence>
<feature type="transmembrane region" description="Helical" evidence="19">
    <location>
        <begin position="21"/>
        <end position="46"/>
    </location>
</feature>
<evidence type="ECO:0000256" key="2">
    <source>
        <dbReference type="ARBA" id="ARBA00004651"/>
    </source>
</evidence>
<organism evidence="20 21">
    <name type="scientific">Astyanax mexicanus</name>
    <name type="common">Blind cave fish</name>
    <name type="synonym">Astyanax fasciatus mexicanus</name>
    <dbReference type="NCBI Taxonomy" id="7994"/>
    <lineage>
        <taxon>Eukaryota</taxon>
        <taxon>Metazoa</taxon>
        <taxon>Chordata</taxon>
        <taxon>Craniata</taxon>
        <taxon>Vertebrata</taxon>
        <taxon>Euteleostomi</taxon>
        <taxon>Actinopterygii</taxon>
        <taxon>Neopterygii</taxon>
        <taxon>Teleostei</taxon>
        <taxon>Ostariophysi</taxon>
        <taxon>Characiformes</taxon>
        <taxon>Characoidei</taxon>
        <taxon>Acestrorhamphidae</taxon>
        <taxon>Acestrorhamphinae</taxon>
        <taxon>Astyanax</taxon>
    </lineage>
</organism>
<sequence>MPPSWSLVQRERGGRLSVCSKLCYAIGGAPYQITGCALGFFLQIYLLDVALMDPFYASIILFVGRAWDAITDPTVGFLVSRSPWTRFGKMMPWIALSTPLAVVCYFLIWYVPPVETGKIIWYLVFYCLFQSLQTCFHVPYSALTMFISSEQKERDSATAYRMTVEVLGTVIGTGIQGQIVGMASAPCIPVGGDFNSTGQEFGPEVNISQPHISLEHTRQAYMIASGVICAIYVLCAIILFFGVKERKDTCRVRTEPMSFFQGIRMVMGHGPYAKLVMGFLFTSLAFMLLEGNFALFCCYTLGFRDDFQNILLVIMLSATLTIPFWQWFLTRFGKKTAVYVGTTVSTSKTVSLSMLPDVVDDFKVQNPDSQGHEAIFYSFYVFFTKFASGVSLGISTLSLDFAGYITRGCTQPVEVDITLKVLVSAAPIILIIVGLIIFITYPINEERRQGNRKLLNEQRHEMNTHTLVKHTYAQSSN</sequence>
<evidence type="ECO:0000256" key="6">
    <source>
        <dbReference type="ARBA" id="ARBA00022692"/>
    </source>
</evidence>
<evidence type="ECO:0000256" key="16">
    <source>
        <dbReference type="ARBA" id="ARBA00036185"/>
    </source>
</evidence>
<proteinExistence type="inferred from homology"/>